<dbReference type="AlphaFoldDB" id="A0AA39TG39"/>
<reference evidence="3" key="1">
    <citation type="submission" date="2023-06" db="EMBL/GenBank/DDBJ databases">
        <title>Genome-scale phylogeny and comparative genomics of the fungal order Sordariales.</title>
        <authorList>
            <consortium name="Lawrence Berkeley National Laboratory"/>
            <person name="Hensen N."/>
            <person name="Bonometti L."/>
            <person name="Westerberg I."/>
            <person name="Brannstrom I.O."/>
            <person name="Guillou S."/>
            <person name="Cros-Aarteil S."/>
            <person name="Calhoun S."/>
            <person name="Haridas S."/>
            <person name="Kuo A."/>
            <person name="Mondo S."/>
            <person name="Pangilinan J."/>
            <person name="Riley R."/>
            <person name="Labutti K."/>
            <person name="Andreopoulos B."/>
            <person name="Lipzen A."/>
            <person name="Chen C."/>
            <person name="Yanf M."/>
            <person name="Daum C."/>
            <person name="Ng V."/>
            <person name="Clum A."/>
            <person name="Steindorff A."/>
            <person name="Ohm R."/>
            <person name="Martin F."/>
            <person name="Silar P."/>
            <person name="Natvig D."/>
            <person name="Lalanne C."/>
            <person name="Gautier V."/>
            <person name="Ament-Velasquez S.L."/>
            <person name="Kruys A."/>
            <person name="Hutchinson M.I."/>
            <person name="Powell A.J."/>
            <person name="Barry K."/>
            <person name="Miller A.N."/>
            <person name="Grigoriev I.V."/>
            <person name="Debuchy R."/>
            <person name="Gladieux P."/>
            <person name="Thoren M.H."/>
            <person name="Johannesson H."/>
        </authorList>
    </citation>
    <scope>NUCLEOTIDE SEQUENCE</scope>
    <source>
        <strain evidence="3">CBS 606.72</strain>
    </source>
</reference>
<gene>
    <name evidence="3" type="ORF">B0T14DRAFT_541014</name>
</gene>
<dbReference type="Proteomes" id="UP001175000">
    <property type="component" value="Unassembled WGS sequence"/>
</dbReference>
<dbReference type="PANTHER" id="PTHR38886:SF1">
    <property type="entry name" value="NACHT-NTPASE AND P-LOOP NTPASES N-TERMINAL DOMAIN-CONTAINING PROTEIN"/>
    <property type="match status" value="1"/>
</dbReference>
<protein>
    <recommendedName>
        <fullName evidence="2">Ubiquitin-like domain-containing protein</fullName>
    </recommendedName>
</protein>
<dbReference type="Pfam" id="PF22893">
    <property type="entry name" value="ULD_2"/>
    <property type="match status" value="1"/>
</dbReference>
<evidence type="ECO:0000313" key="3">
    <source>
        <dbReference type="EMBL" id="KAK0609397.1"/>
    </source>
</evidence>
<feature type="domain" description="Ubiquitin-like" evidence="2">
    <location>
        <begin position="207"/>
        <end position="259"/>
    </location>
</feature>
<proteinExistence type="predicted"/>
<dbReference type="InterPro" id="IPR054464">
    <property type="entry name" value="ULD_fung"/>
</dbReference>
<evidence type="ECO:0000313" key="4">
    <source>
        <dbReference type="Proteomes" id="UP001175000"/>
    </source>
</evidence>
<dbReference type="EMBL" id="JAULSU010000008">
    <property type="protein sequence ID" value="KAK0609397.1"/>
    <property type="molecule type" value="Genomic_DNA"/>
</dbReference>
<feature type="region of interest" description="Disordered" evidence="1">
    <location>
        <begin position="414"/>
        <end position="481"/>
    </location>
</feature>
<feature type="region of interest" description="Disordered" evidence="1">
    <location>
        <begin position="322"/>
        <end position="402"/>
    </location>
</feature>
<name>A0AA39TG39_9PEZI</name>
<dbReference type="PANTHER" id="PTHR38886">
    <property type="entry name" value="SESA DOMAIN-CONTAINING PROTEIN"/>
    <property type="match status" value="1"/>
</dbReference>
<accession>A0AA39TG39</accession>
<sequence length="657" mass="73890">MELALTFGAVGDFLSIASLIKDIVSALDDSRGSAKAYRGLIDEITHLHKALEQVDDIYRGPDIPTGLSDLVSIAQTSISRVRDTLTAFYARICKKYDDSLSEGGSGNIFKDAARKIQFKLEEKDVIGFRAEVAGHRMSLELFLQVITVRLEQENHKASRLGFLGRRLLSKLDFVARLGIDMKESVSHLSIIRSVVLRLDRGVNNGEHFVLEDPTGRLFPIYMKTITSWEAFNFILEDRFKGKKGERRTRRKLYSLYESASHLEIDYLICKALAAPTADDGDTGLSSCPWYKTVSPGKLGDRVQCSTCKRDFLRIVIEVEDSGDPLIPPSAPVPQSIVDVQFGKPSLGTGKRAREDDDDEACNECRRPKRSKTTQSEDRKRKRSREPDSESESDEENLAGLAHVTLQTKRMRLTLRFTGDAGNPRVTDVPSDDESDENESLPPDGAQKQDEESPGSKELPATDAEKTGPDRPAMYQPRKATELDRKRHGIPAGYSLKNWDPKEDPIVLFGSVFDANSLGKWIYDWTVYHYGPATPISDMAGHLWLLLIKLAGKIKRAEDIVPRIRMKDNREMIEEFIEAGGRLMGKLRELLKACQLRVEPAKEKGEVLGKGVVIEFIQSLFGKDKEIEKTERFMASARLWNLRFDTNCEDILRKPTIP</sequence>
<feature type="compositionally biased region" description="Acidic residues" evidence="1">
    <location>
        <begin position="429"/>
        <end position="438"/>
    </location>
</feature>
<organism evidence="3 4">
    <name type="scientific">Immersiella caudata</name>
    <dbReference type="NCBI Taxonomy" id="314043"/>
    <lineage>
        <taxon>Eukaryota</taxon>
        <taxon>Fungi</taxon>
        <taxon>Dikarya</taxon>
        <taxon>Ascomycota</taxon>
        <taxon>Pezizomycotina</taxon>
        <taxon>Sordariomycetes</taxon>
        <taxon>Sordariomycetidae</taxon>
        <taxon>Sordariales</taxon>
        <taxon>Lasiosphaeriaceae</taxon>
        <taxon>Immersiella</taxon>
    </lineage>
</organism>
<evidence type="ECO:0000256" key="1">
    <source>
        <dbReference type="SAM" id="MobiDB-lite"/>
    </source>
</evidence>
<keyword evidence="4" id="KW-1185">Reference proteome</keyword>
<evidence type="ECO:0000259" key="2">
    <source>
        <dbReference type="Pfam" id="PF22893"/>
    </source>
</evidence>
<comment type="caution">
    <text evidence="3">The sequence shown here is derived from an EMBL/GenBank/DDBJ whole genome shotgun (WGS) entry which is preliminary data.</text>
</comment>